<dbReference type="AlphaFoldDB" id="A0A1D1UUD6"/>
<dbReference type="PANTHER" id="PTHR11742:SF6">
    <property type="entry name" value="MANNOSYL-OLIGOSACCHARIDE ALPHA-1,2-MANNOSIDASE IA-RELATED"/>
    <property type="match status" value="1"/>
</dbReference>
<dbReference type="GO" id="GO:0005783">
    <property type="term" value="C:endoplasmic reticulum"/>
    <property type="evidence" value="ECO:0007669"/>
    <property type="project" value="TreeGrafter"/>
</dbReference>
<dbReference type="Gene3D" id="1.50.10.10">
    <property type="match status" value="1"/>
</dbReference>
<dbReference type="PANTHER" id="PTHR11742">
    <property type="entry name" value="MANNOSYL-OLIGOSACCHARIDE ALPHA-1,2-MANNOSIDASE-RELATED"/>
    <property type="match status" value="1"/>
</dbReference>
<evidence type="ECO:0000256" key="3">
    <source>
        <dbReference type="ARBA" id="ARBA00004922"/>
    </source>
</evidence>
<evidence type="ECO:0000256" key="5">
    <source>
        <dbReference type="ARBA" id="ARBA00022692"/>
    </source>
</evidence>
<keyword evidence="10 23" id="KW-1133">Transmembrane helix</keyword>
<keyword evidence="7 21" id="KW-0378">Hydrolase</keyword>
<evidence type="ECO:0000256" key="19">
    <source>
        <dbReference type="PIRSR" id="PIRSR601382-2"/>
    </source>
</evidence>
<dbReference type="PRINTS" id="PR00747">
    <property type="entry name" value="GLYHDRLASE47"/>
</dbReference>
<evidence type="ECO:0000256" key="7">
    <source>
        <dbReference type="ARBA" id="ARBA00022801"/>
    </source>
</evidence>
<comment type="catalytic activity">
    <reaction evidence="17">
        <text>N(4)-(alpha-D-Man-(1-&gt;2)-alpha-D-Man-(1-&gt;2)-alpha-D-Man-(1-&gt;3)-[alpha-D-Man-(1-&gt;2)-alpha-D-Man-(1-&gt;3)-[alpha-D-Man-(1-&gt;2)-alpha-D-Man-(1-&gt;6)]-alpha-D-Man-(1-&gt;6)]-beta-D-Man-(1-&gt;4)-beta-D-GlcNAc-(1-&gt;4)-beta-D-GlcNAc)-L-asparaginyl-[protein] (N-glucan mannose isomer 9A1,2,3B1,2,3) + 4 H2O = N(4)-(alpha-D-Man-(1-&gt;3)-[alpha-D-Man-(1-&gt;3)-[alpha-D-Man-(1-&gt;6)]-alpha-D-Man-(1-&gt;6)]-beta-D-Man-(1-&gt;4)-beta-D-GlcNAc-(1-&gt;4)-beta-D-GlcNAc)-L-asparaginyl-[protein] (N-glucan mannose isomer 5A1,2) + 4 beta-D-mannose</text>
        <dbReference type="Rhea" id="RHEA:56008"/>
        <dbReference type="Rhea" id="RHEA-COMP:14356"/>
        <dbReference type="Rhea" id="RHEA-COMP:14367"/>
        <dbReference type="ChEBI" id="CHEBI:15377"/>
        <dbReference type="ChEBI" id="CHEBI:28563"/>
        <dbReference type="ChEBI" id="CHEBI:59087"/>
        <dbReference type="ChEBI" id="CHEBI:139493"/>
        <dbReference type="EC" id="3.2.1.113"/>
    </reaction>
</comment>
<evidence type="ECO:0000256" key="17">
    <source>
        <dbReference type="ARBA" id="ARBA00048605"/>
    </source>
</evidence>
<dbReference type="FunFam" id="1.50.10.10:FF:000017">
    <property type="entry name" value="alpha-1,2-Mannosidase"/>
    <property type="match status" value="1"/>
</dbReference>
<evidence type="ECO:0000256" key="2">
    <source>
        <dbReference type="ARBA" id="ARBA00004323"/>
    </source>
</evidence>
<evidence type="ECO:0000256" key="16">
    <source>
        <dbReference type="ARBA" id="ARBA00047669"/>
    </source>
</evidence>
<keyword evidence="5 23" id="KW-0812">Transmembrane</keyword>
<protein>
    <recommendedName>
        <fullName evidence="21">alpha-1,2-Mannosidase</fullName>
        <ecNumber evidence="21">3.2.1.-</ecNumber>
    </recommendedName>
</protein>
<sequence length="635" mass="72280">MGLFGRNASPTLLPFHQNSKLNNGSDLPLPFLITRRGARLCERILILIFCAFFVLVFGATLFYLPDISSTVNKVVARDFLVHDHLDHQHPQIKKPRRPFPVLRTDNPQDETSENEIPSVDVKKASLSEHSQTGERNVGKRPLQAPSLLSQTAGEDETRKRRQKVVQMMKHAWDGYVKYAWGANELRPVSKHAHNPSIFGKAKFGATIVDAADTLYVMGLRDEFNQARDWIVENLNVSRSEGDVSVFEFNIRYIGGLLSAYALSGDKMLLTKADEMATAVLPAFDTPTGIPYAILNLKTKTMKNYNWASGASSILSEFGTLHLEWAYLTKMTGKPIFLEKVMRIRQHLYNIEKPKGLYPNYMSPETGKWGQLHVSMGALGDSFYEYLFKIWLWSGKTDSQAKEMYDKAMPAIEQHLLQKSKEGLIYFGNYLNNRVEHKMEHLACFSGGLYALSAPYATNPEHYMTIAKGLTNTCHESYSRTPLKLGPESFRFLPGEEAQTKRKDEKVYLLRPETFESYFVLWRTTKDPKYREWGWEAVQALETFCRAEAGYSGIKNVYEVNPMQDDVQQSYFLAETLKYLFLLFSDDDVLPLDQWVFNTEAHPVPVCRDFTTSPSYSSSIGVEKNTTSATTLDLVF</sequence>
<evidence type="ECO:0000256" key="4">
    <source>
        <dbReference type="ARBA" id="ARBA00007658"/>
    </source>
</evidence>
<evidence type="ECO:0000256" key="15">
    <source>
        <dbReference type="ARBA" id="ARBA00023295"/>
    </source>
</evidence>
<comment type="caution">
    <text evidence="24">The sequence shown here is derived from an EMBL/GenBank/DDBJ whole genome shotgun (WGS) entry which is preliminary data.</text>
</comment>
<dbReference type="Proteomes" id="UP000186922">
    <property type="component" value="Unassembled WGS sequence"/>
</dbReference>
<reference evidence="24 25" key="1">
    <citation type="journal article" date="2016" name="Nat. Commun.">
        <title>Extremotolerant tardigrade genome and improved radiotolerance of human cultured cells by tardigrade-unique protein.</title>
        <authorList>
            <person name="Hashimoto T."/>
            <person name="Horikawa D.D."/>
            <person name="Saito Y."/>
            <person name="Kuwahara H."/>
            <person name="Kozuka-Hata H."/>
            <person name="Shin-I T."/>
            <person name="Minakuchi Y."/>
            <person name="Ohishi K."/>
            <person name="Motoyama A."/>
            <person name="Aizu T."/>
            <person name="Enomoto A."/>
            <person name="Kondo K."/>
            <person name="Tanaka S."/>
            <person name="Hara Y."/>
            <person name="Koshikawa S."/>
            <person name="Sagara H."/>
            <person name="Miura T."/>
            <person name="Yokobori S."/>
            <person name="Miyagawa K."/>
            <person name="Suzuki Y."/>
            <person name="Kubo T."/>
            <person name="Oyama M."/>
            <person name="Kohara Y."/>
            <person name="Fujiyama A."/>
            <person name="Arakawa K."/>
            <person name="Katayama T."/>
            <person name="Toyoda A."/>
            <person name="Kunieda T."/>
        </authorList>
    </citation>
    <scope>NUCLEOTIDE SEQUENCE [LARGE SCALE GENOMIC DNA]</scope>
    <source>
        <strain evidence="24 25">YOKOZUNA-1</strain>
    </source>
</reference>
<evidence type="ECO:0000256" key="6">
    <source>
        <dbReference type="ARBA" id="ARBA00022723"/>
    </source>
</evidence>
<evidence type="ECO:0000256" key="8">
    <source>
        <dbReference type="ARBA" id="ARBA00022837"/>
    </source>
</evidence>
<accession>A0A1D1UUD6</accession>
<organism evidence="24 25">
    <name type="scientific">Ramazzottius varieornatus</name>
    <name type="common">Water bear</name>
    <name type="synonym">Tardigrade</name>
    <dbReference type="NCBI Taxonomy" id="947166"/>
    <lineage>
        <taxon>Eukaryota</taxon>
        <taxon>Metazoa</taxon>
        <taxon>Ecdysozoa</taxon>
        <taxon>Tardigrada</taxon>
        <taxon>Eutardigrada</taxon>
        <taxon>Parachela</taxon>
        <taxon>Hypsibioidea</taxon>
        <taxon>Ramazzottiidae</taxon>
        <taxon>Ramazzottius</taxon>
    </lineage>
</organism>
<evidence type="ECO:0000256" key="21">
    <source>
        <dbReference type="RuleBase" id="RU361193"/>
    </source>
</evidence>
<keyword evidence="14" id="KW-0325">Glycoprotein</keyword>
<keyword evidence="8 19" id="KW-0106">Calcium</keyword>
<dbReference type="GO" id="GO:0006491">
    <property type="term" value="P:N-glycan processing"/>
    <property type="evidence" value="ECO:0007669"/>
    <property type="project" value="UniProtKB-ARBA"/>
</dbReference>
<evidence type="ECO:0000313" key="24">
    <source>
        <dbReference type="EMBL" id="GAU93264.1"/>
    </source>
</evidence>
<dbReference type="OrthoDB" id="8118055at2759"/>
<dbReference type="EMBL" id="BDGG01000002">
    <property type="protein sequence ID" value="GAU93264.1"/>
    <property type="molecule type" value="Genomic_DNA"/>
</dbReference>
<comment type="subcellular location">
    <subcellularLocation>
        <location evidence="2">Golgi apparatus membrane</location>
        <topology evidence="2">Single-pass type II membrane protein</topology>
    </subcellularLocation>
</comment>
<dbReference type="InterPro" id="IPR036026">
    <property type="entry name" value="Seven-hairpin_glycosidases"/>
</dbReference>
<comment type="pathway">
    <text evidence="3">Protein modification; protein glycosylation.</text>
</comment>
<evidence type="ECO:0000256" key="20">
    <source>
        <dbReference type="PIRSR" id="PIRSR601382-3"/>
    </source>
</evidence>
<keyword evidence="12 23" id="KW-0472">Membrane</keyword>
<dbReference type="Pfam" id="PF01532">
    <property type="entry name" value="Glyco_hydro_47"/>
    <property type="match status" value="1"/>
</dbReference>
<comment type="catalytic activity">
    <reaction evidence="16">
        <text>N(4)-(alpha-D-Man-(1-&gt;2)-alpha-D-Man-(1-&gt;2)-alpha-D-Man-(1-&gt;3)-[alpha-D-Man-(1-&gt;3)-[alpha-D-Man-(1-&gt;2)-alpha-D-Man-(1-&gt;6)]-alpha-D-Man-(1-&gt;6)]-beta-D-Man-(1-&gt;4)-beta-D-GlcNAc-(1-&gt;4)-beta-D-GlcNAc)-L-asparaginyl-[protein] (N-glucan mannose isomer 8A1,2,3B1,3) + 3 H2O = N(4)-(alpha-D-Man-(1-&gt;3)-[alpha-D-Man-(1-&gt;3)-[alpha-D-Man-(1-&gt;6)]-alpha-D-Man-(1-&gt;6)]-beta-D-Man-(1-&gt;4)-beta-D-GlcNAc-(1-&gt;4)-beta-D-GlcNAc)-L-asparaginyl-[protein] (N-glucan mannose isomer 5A1,2) + 3 beta-D-mannose</text>
        <dbReference type="Rhea" id="RHEA:56028"/>
        <dbReference type="Rhea" id="RHEA-COMP:14358"/>
        <dbReference type="Rhea" id="RHEA-COMP:14367"/>
        <dbReference type="ChEBI" id="CHEBI:15377"/>
        <dbReference type="ChEBI" id="CHEBI:28563"/>
        <dbReference type="ChEBI" id="CHEBI:59087"/>
        <dbReference type="ChEBI" id="CHEBI:60628"/>
        <dbReference type="EC" id="3.2.1.113"/>
    </reaction>
</comment>
<proteinExistence type="inferred from homology"/>
<feature type="active site" description="Proton donor" evidence="18">
    <location>
        <position position="247"/>
    </location>
</feature>
<dbReference type="GO" id="GO:0005509">
    <property type="term" value="F:calcium ion binding"/>
    <property type="evidence" value="ECO:0007669"/>
    <property type="project" value="InterPro"/>
</dbReference>
<name>A0A1D1UUD6_RAMVA</name>
<dbReference type="InterPro" id="IPR012341">
    <property type="entry name" value="6hp_glycosidase-like_sf"/>
</dbReference>
<keyword evidence="9" id="KW-0735">Signal-anchor</keyword>
<dbReference type="STRING" id="947166.A0A1D1UUD6"/>
<evidence type="ECO:0000256" key="11">
    <source>
        <dbReference type="ARBA" id="ARBA00023034"/>
    </source>
</evidence>
<evidence type="ECO:0000256" key="14">
    <source>
        <dbReference type="ARBA" id="ARBA00023180"/>
    </source>
</evidence>
<evidence type="ECO:0000256" key="1">
    <source>
        <dbReference type="ARBA" id="ARBA00001913"/>
    </source>
</evidence>
<feature type="transmembrane region" description="Helical" evidence="23">
    <location>
        <begin position="44"/>
        <end position="64"/>
    </location>
</feature>
<evidence type="ECO:0000256" key="9">
    <source>
        <dbReference type="ARBA" id="ARBA00022968"/>
    </source>
</evidence>
<evidence type="ECO:0000256" key="22">
    <source>
        <dbReference type="SAM" id="MobiDB-lite"/>
    </source>
</evidence>
<dbReference type="GO" id="GO:0000139">
    <property type="term" value="C:Golgi membrane"/>
    <property type="evidence" value="ECO:0007669"/>
    <property type="project" value="UniProtKB-SubCell"/>
</dbReference>
<dbReference type="EC" id="3.2.1.-" evidence="21"/>
<evidence type="ECO:0000256" key="23">
    <source>
        <dbReference type="SAM" id="Phobius"/>
    </source>
</evidence>
<evidence type="ECO:0000256" key="10">
    <source>
        <dbReference type="ARBA" id="ARBA00022989"/>
    </source>
</evidence>
<comment type="similarity">
    <text evidence="4 21">Belongs to the glycosyl hydrolase 47 family.</text>
</comment>
<evidence type="ECO:0000313" key="25">
    <source>
        <dbReference type="Proteomes" id="UP000186922"/>
    </source>
</evidence>
<dbReference type="GO" id="GO:0004571">
    <property type="term" value="F:mannosyl-oligosaccharide 1,2-alpha-mannosidase activity"/>
    <property type="evidence" value="ECO:0007669"/>
    <property type="project" value="UniProtKB-EC"/>
</dbReference>
<evidence type="ECO:0000256" key="12">
    <source>
        <dbReference type="ARBA" id="ARBA00023136"/>
    </source>
</evidence>
<feature type="disulfide bond" evidence="20">
    <location>
        <begin position="443"/>
        <end position="473"/>
    </location>
</feature>
<evidence type="ECO:0000256" key="13">
    <source>
        <dbReference type="ARBA" id="ARBA00023157"/>
    </source>
</evidence>
<feature type="active site" evidence="18">
    <location>
        <position position="380"/>
    </location>
</feature>
<keyword evidence="13 20" id="KW-1015">Disulfide bond</keyword>
<dbReference type="InterPro" id="IPR001382">
    <property type="entry name" value="Glyco_hydro_47"/>
</dbReference>
<feature type="region of interest" description="Disordered" evidence="22">
    <location>
        <begin position="90"/>
        <end position="162"/>
    </location>
</feature>
<keyword evidence="11" id="KW-0333">Golgi apparatus</keyword>
<keyword evidence="25" id="KW-1185">Reference proteome</keyword>
<feature type="binding site" evidence="19">
    <location>
        <position position="598"/>
    </location>
    <ligand>
        <name>Ca(2+)</name>
        <dbReference type="ChEBI" id="CHEBI:29108"/>
    </ligand>
</feature>
<keyword evidence="15 21" id="KW-0326">Glycosidase</keyword>
<dbReference type="SUPFAM" id="SSF48225">
    <property type="entry name" value="Seven-hairpin glycosidases"/>
    <property type="match status" value="1"/>
</dbReference>
<feature type="active site" evidence="18">
    <location>
        <position position="512"/>
    </location>
</feature>
<dbReference type="GO" id="GO:0005975">
    <property type="term" value="P:carbohydrate metabolic process"/>
    <property type="evidence" value="ECO:0007669"/>
    <property type="project" value="InterPro"/>
</dbReference>
<evidence type="ECO:0000256" key="18">
    <source>
        <dbReference type="PIRSR" id="PIRSR601382-1"/>
    </source>
</evidence>
<dbReference type="InterPro" id="IPR050749">
    <property type="entry name" value="Glycosyl_Hydrolase_47"/>
</dbReference>
<gene>
    <name evidence="24" type="primary">RvY_05230-1</name>
    <name evidence="24" type="synonym">RvY_05230.1</name>
    <name evidence="24" type="ORF">RvY_05230</name>
</gene>
<keyword evidence="6 19" id="KW-0479">Metal-binding</keyword>
<feature type="active site" description="Proton donor" evidence="18">
    <location>
        <position position="487"/>
    </location>
</feature>
<comment type="cofactor">
    <cofactor evidence="1 19">
        <name>Ca(2+)</name>
        <dbReference type="ChEBI" id="CHEBI:29108"/>
    </cofactor>
</comment>